<dbReference type="Proteomes" id="UP000215224">
    <property type="component" value="Chromosome"/>
</dbReference>
<dbReference type="CDD" id="cd02440">
    <property type="entry name" value="AdoMet_MTases"/>
    <property type="match status" value="1"/>
</dbReference>
<evidence type="ECO:0000313" key="6">
    <source>
        <dbReference type="EMBL" id="AST91820.1"/>
    </source>
</evidence>
<proteinExistence type="predicted"/>
<dbReference type="GO" id="GO:0032259">
    <property type="term" value="P:methylation"/>
    <property type="evidence" value="ECO:0007669"/>
    <property type="project" value="UniProtKB-KW"/>
</dbReference>
<evidence type="ECO:0000256" key="3">
    <source>
        <dbReference type="ARBA" id="ARBA00022679"/>
    </source>
</evidence>
<dbReference type="GO" id="GO:0008757">
    <property type="term" value="F:S-adenosylmethionine-dependent methyltransferase activity"/>
    <property type="evidence" value="ECO:0007669"/>
    <property type="project" value="InterPro"/>
</dbReference>
<keyword evidence="2" id="KW-0489">Methyltransferase</keyword>
<organism evidence="6 7">
    <name type="scientific">Sutcliffiella cohnii</name>
    <dbReference type="NCBI Taxonomy" id="33932"/>
    <lineage>
        <taxon>Bacteria</taxon>
        <taxon>Bacillati</taxon>
        <taxon>Bacillota</taxon>
        <taxon>Bacilli</taxon>
        <taxon>Bacillales</taxon>
        <taxon>Bacillaceae</taxon>
        <taxon>Sutcliffiella</taxon>
    </lineage>
</organism>
<keyword evidence="7" id="KW-1185">Reference proteome</keyword>
<evidence type="ECO:0000256" key="4">
    <source>
        <dbReference type="ARBA" id="ARBA00025707"/>
    </source>
</evidence>
<sequence>MLNEYTNLIAEFGIGGAHPGGLSFSKEILTNENIDSNDIILEVGCGTGQTTAYLALNGHTVVPIDSHPKMVEKANNRFQQLYLPCKAQIADIHDLPFEKDSFDIVIAESVLSFTNLDQSLANIHDVLKEGGKLIALEMTKKDSIKDEFLGSIKKHFGTPQILSKSMWENKLKKHGYDPIRFQTMSLHDLPTPEQDIAPSDMIDDKYYELMFKHEKIVRKSRNMLSLGVIVAQK</sequence>
<evidence type="ECO:0000256" key="2">
    <source>
        <dbReference type="ARBA" id="ARBA00022603"/>
    </source>
</evidence>
<dbReference type="STRING" id="1314751.GCA_001591425_04402"/>
<feature type="domain" description="Methyltransferase type 11" evidence="5">
    <location>
        <begin position="41"/>
        <end position="134"/>
    </location>
</feature>
<dbReference type="InterPro" id="IPR029063">
    <property type="entry name" value="SAM-dependent_MTases_sf"/>
</dbReference>
<dbReference type="InterPro" id="IPR013216">
    <property type="entry name" value="Methyltransf_11"/>
</dbReference>
<evidence type="ECO:0000313" key="7">
    <source>
        <dbReference type="Proteomes" id="UP000215224"/>
    </source>
</evidence>
<evidence type="ECO:0000259" key="5">
    <source>
        <dbReference type="Pfam" id="PF08241"/>
    </source>
</evidence>
<protein>
    <recommendedName>
        <fullName evidence="5">Methyltransferase type 11 domain-containing protein</fullName>
    </recommendedName>
</protein>
<keyword evidence="3" id="KW-0808">Transferase</keyword>
<dbReference type="EMBL" id="CP018866">
    <property type="protein sequence ID" value="AST91820.1"/>
    <property type="molecule type" value="Genomic_DNA"/>
</dbReference>
<dbReference type="Pfam" id="PF08241">
    <property type="entry name" value="Methyltransf_11"/>
    <property type="match status" value="1"/>
</dbReference>
<dbReference type="PANTHER" id="PTHR44307">
    <property type="entry name" value="PHOSPHOETHANOLAMINE METHYLTRANSFERASE"/>
    <property type="match status" value="1"/>
</dbReference>
<dbReference type="SUPFAM" id="SSF53335">
    <property type="entry name" value="S-adenosyl-L-methionine-dependent methyltransferases"/>
    <property type="match status" value="1"/>
</dbReference>
<name>A0A223KQP8_9BACI</name>
<dbReference type="KEGG" id="bcoh:BC6307_11295"/>
<dbReference type="PANTHER" id="PTHR44307:SF2">
    <property type="entry name" value="PHOSPHOETHANOLAMINE METHYLTRANSFERASE ISOFORM X1"/>
    <property type="match status" value="1"/>
</dbReference>
<evidence type="ECO:0000256" key="1">
    <source>
        <dbReference type="ARBA" id="ARBA00005189"/>
    </source>
</evidence>
<comment type="pathway">
    <text evidence="1">Lipid metabolism.</text>
</comment>
<reference evidence="6 7" key="1">
    <citation type="submission" date="2016-12" db="EMBL/GenBank/DDBJ databases">
        <title>The whole genome sequencing and assembly of Bacillus cohnii DSM 6307T strain.</title>
        <authorList>
            <person name="Lee Y.-J."/>
            <person name="Yi H."/>
            <person name="Bahn Y.-S."/>
            <person name="Kim J.F."/>
            <person name="Lee D.-W."/>
        </authorList>
    </citation>
    <scope>NUCLEOTIDE SEQUENCE [LARGE SCALE GENOMIC DNA]</scope>
    <source>
        <strain evidence="6 7">DSM 6307</strain>
    </source>
</reference>
<accession>A0A223KQP8</accession>
<comment type="pathway">
    <text evidence="4">Phospholipid metabolism.</text>
</comment>
<gene>
    <name evidence="6" type="ORF">BC6307_11295</name>
</gene>
<dbReference type="Gene3D" id="3.40.50.150">
    <property type="entry name" value="Vaccinia Virus protein VP39"/>
    <property type="match status" value="1"/>
</dbReference>
<dbReference type="AlphaFoldDB" id="A0A223KQP8"/>
<dbReference type="RefSeq" id="WP_066420679.1">
    <property type="nucleotide sequence ID" value="NZ_CP018866.1"/>
</dbReference>